<dbReference type="InterPro" id="IPR026575">
    <property type="entry name" value="GpdQ/CpdA-like"/>
</dbReference>
<dbReference type="InterPro" id="IPR029052">
    <property type="entry name" value="Metallo-depent_PP-like"/>
</dbReference>
<proteinExistence type="inferred from homology"/>
<dbReference type="Proteomes" id="UP000004263">
    <property type="component" value="Unassembled WGS sequence"/>
</dbReference>
<dbReference type="AlphaFoldDB" id="Q1N2L2"/>
<dbReference type="EMBL" id="AAQH01000007">
    <property type="protein sequence ID" value="EAT12395.1"/>
    <property type="molecule type" value="Genomic_DNA"/>
</dbReference>
<dbReference type="RefSeq" id="WP_007018204.1">
    <property type="nucleotide sequence ID" value="NZ_CH724116.1"/>
</dbReference>
<dbReference type="GO" id="GO:0004112">
    <property type="term" value="F:cyclic-nucleotide phosphodiesterase activity"/>
    <property type="evidence" value="ECO:0007669"/>
    <property type="project" value="InterPro"/>
</dbReference>
<dbReference type="PANTHER" id="PTHR42988:SF2">
    <property type="entry name" value="CYCLIC NUCLEOTIDE PHOSPHODIESTERASE CBUA0032-RELATED"/>
    <property type="match status" value="1"/>
</dbReference>
<keyword evidence="3" id="KW-0408">Iron</keyword>
<dbReference type="SUPFAM" id="SSF56300">
    <property type="entry name" value="Metallo-dependent phosphatases"/>
    <property type="match status" value="1"/>
</dbReference>
<dbReference type="Pfam" id="PF00149">
    <property type="entry name" value="Metallophos"/>
    <property type="match status" value="1"/>
</dbReference>
<organism evidence="6 7">
    <name type="scientific">Bermanella marisrubri</name>
    <dbReference type="NCBI Taxonomy" id="207949"/>
    <lineage>
        <taxon>Bacteria</taxon>
        <taxon>Pseudomonadati</taxon>
        <taxon>Pseudomonadota</taxon>
        <taxon>Gammaproteobacteria</taxon>
        <taxon>Oceanospirillales</taxon>
        <taxon>Oceanospirillaceae</taxon>
        <taxon>Bermanella</taxon>
    </lineage>
</organism>
<protein>
    <submittedName>
        <fullName evidence="6">Metallophosphoesterase</fullName>
    </submittedName>
</protein>
<dbReference type="InterPro" id="IPR050884">
    <property type="entry name" value="CNP_phosphodiesterase-III"/>
</dbReference>
<keyword evidence="7" id="KW-1185">Reference proteome</keyword>
<dbReference type="HOGENOM" id="CLU_070320_0_0_6"/>
<evidence type="ECO:0000256" key="1">
    <source>
        <dbReference type="ARBA" id="ARBA00022723"/>
    </source>
</evidence>
<evidence type="ECO:0000259" key="5">
    <source>
        <dbReference type="Pfam" id="PF00149"/>
    </source>
</evidence>
<feature type="domain" description="Calcineurin-like phosphoesterase" evidence="5">
    <location>
        <begin position="3"/>
        <end position="191"/>
    </location>
</feature>
<dbReference type="Gene3D" id="3.60.21.10">
    <property type="match status" value="1"/>
</dbReference>
<evidence type="ECO:0000256" key="2">
    <source>
        <dbReference type="ARBA" id="ARBA00022801"/>
    </source>
</evidence>
<dbReference type="NCBIfam" id="NF008359">
    <property type="entry name" value="PRK11148.1"/>
    <property type="match status" value="1"/>
</dbReference>
<comment type="caution">
    <text evidence="6">The sequence shown here is derived from an EMBL/GenBank/DDBJ whole genome shotgun (WGS) entry which is preliminary data.</text>
</comment>
<evidence type="ECO:0000256" key="3">
    <source>
        <dbReference type="ARBA" id="ARBA00023004"/>
    </source>
</evidence>
<comment type="similarity">
    <text evidence="4">Belongs to the cyclic nucleotide phosphodiesterase class-III family.</text>
</comment>
<name>Q1N2L2_9GAMM</name>
<reference evidence="6 7" key="1">
    <citation type="submission" date="2006-03" db="EMBL/GenBank/DDBJ databases">
        <authorList>
            <person name="Pinhassi J."/>
            <person name="Pedros-Alio C."/>
            <person name="Ferriera S."/>
            <person name="Johnson J."/>
            <person name="Kravitz S."/>
            <person name="Halpern A."/>
            <person name="Remington K."/>
            <person name="Beeson K."/>
            <person name="Tran B."/>
            <person name="Rogers Y.-H."/>
            <person name="Friedman R."/>
            <person name="Venter J.C."/>
        </authorList>
    </citation>
    <scope>NUCLEOTIDE SEQUENCE [LARGE SCALE GENOMIC DNA]</scope>
    <source>
        <strain evidence="6 7">RED65</strain>
    </source>
</reference>
<sequence length="260" mass="29503">MQKFIQITDSHLFSTKPGKLLGMDTQYSLDAVLEKLRDEHCDYDFYLCTGDLSQDGTVESYQHLKNTLAKDGKPQHWIPGNHDHRPNMVQVASEEVEMKPVFRAGAWQIIMLDSQVPGAVGGNFSESQLQLLRDALDADSGSPTLVTMHHHPIAMECDWLDTQQIRNSQAFRDIIDQYDNVKVVLWGHVHQDSDQLINGVRFISTPSTCVQFTPESEDFDVDTCGPGYRWMELHDDGSIKTGVSRVEHIDFEIDYSVKGY</sequence>
<evidence type="ECO:0000313" key="6">
    <source>
        <dbReference type="EMBL" id="EAT12395.1"/>
    </source>
</evidence>
<gene>
    <name evidence="6" type="ORF">RED65_16196</name>
</gene>
<dbReference type="STRING" id="207949.RED65_16196"/>
<keyword evidence="1" id="KW-0479">Metal-binding</keyword>
<dbReference type="CDD" id="cd07402">
    <property type="entry name" value="MPP_GpdQ"/>
    <property type="match status" value="1"/>
</dbReference>
<evidence type="ECO:0000313" key="7">
    <source>
        <dbReference type="Proteomes" id="UP000004263"/>
    </source>
</evidence>
<dbReference type="PANTHER" id="PTHR42988">
    <property type="entry name" value="PHOSPHOHYDROLASE"/>
    <property type="match status" value="1"/>
</dbReference>
<evidence type="ECO:0000256" key="4">
    <source>
        <dbReference type="ARBA" id="ARBA00025742"/>
    </source>
</evidence>
<accession>Q1N2L2</accession>
<dbReference type="OrthoDB" id="9784378at2"/>
<keyword evidence="2" id="KW-0378">Hydrolase</keyword>
<dbReference type="GO" id="GO:0046872">
    <property type="term" value="F:metal ion binding"/>
    <property type="evidence" value="ECO:0007669"/>
    <property type="project" value="UniProtKB-KW"/>
</dbReference>
<dbReference type="InterPro" id="IPR004843">
    <property type="entry name" value="Calcineurin-like_PHP"/>
</dbReference>